<organism evidence="2 3">
    <name type="scientific">Phytohabitans kaempferiae</name>
    <dbReference type="NCBI Taxonomy" id="1620943"/>
    <lineage>
        <taxon>Bacteria</taxon>
        <taxon>Bacillati</taxon>
        <taxon>Actinomycetota</taxon>
        <taxon>Actinomycetes</taxon>
        <taxon>Micromonosporales</taxon>
        <taxon>Micromonosporaceae</taxon>
    </lineage>
</organism>
<dbReference type="InterPro" id="IPR037401">
    <property type="entry name" value="SnoaL-like"/>
</dbReference>
<sequence length="187" mass="21237">MKDEELDQLIDVVLLPERARETLEERVALAEDHRRITDLVMLYGWLCDRRRWDDLLSYYTDDFERTLAGTLSEKVKGKEKLRELYFRPVLPRAGDAAGPPPAAQINTYELRHLIHPPVIRVADDGQTASVAAVYSLVATSGDGSAFRRGEHEGAYLFGMRREPEVGWRFATMTVISENTRNPLFSGS</sequence>
<dbReference type="Proteomes" id="UP001589867">
    <property type="component" value="Unassembled WGS sequence"/>
</dbReference>
<evidence type="ECO:0000259" key="1">
    <source>
        <dbReference type="Pfam" id="PF13577"/>
    </source>
</evidence>
<keyword evidence="3" id="KW-1185">Reference proteome</keyword>
<feature type="domain" description="SnoaL-like" evidence="1">
    <location>
        <begin position="30"/>
        <end position="173"/>
    </location>
</feature>
<comment type="caution">
    <text evidence="2">The sequence shown here is derived from an EMBL/GenBank/DDBJ whole genome shotgun (WGS) entry which is preliminary data.</text>
</comment>
<name>A0ABV6LZR7_9ACTN</name>
<dbReference type="InterPro" id="IPR032710">
    <property type="entry name" value="NTF2-like_dom_sf"/>
</dbReference>
<dbReference type="RefSeq" id="WP_377248116.1">
    <property type="nucleotide sequence ID" value="NZ_JBHLUH010000009.1"/>
</dbReference>
<accession>A0ABV6LZR7</accession>
<evidence type="ECO:0000313" key="2">
    <source>
        <dbReference type="EMBL" id="MFC0527703.1"/>
    </source>
</evidence>
<protein>
    <submittedName>
        <fullName evidence="2">Nuclear transport factor 2 family protein</fullName>
    </submittedName>
</protein>
<gene>
    <name evidence="2" type="ORF">ACFFIA_08525</name>
</gene>
<reference evidence="2 3" key="1">
    <citation type="submission" date="2024-09" db="EMBL/GenBank/DDBJ databases">
        <authorList>
            <person name="Sun Q."/>
            <person name="Mori K."/>
        </authorList>
    </citation>
    <scope>NUCLEOTIDE SEQUENCE [LARGE SCALE GENOMIC DNA]</scope>
    <source>
        <strain evidence="2 3">TBRC 3947</strain>
    </source>
</reference>
<evidence type="ECO:0000313" key="3">
    <source>
        <dbReference type="Proteomes" id="UP001589867"/>
    </source>
</evidence>
<dbReference type="Gene3D" id="3.10.450.50">
    <property type="match status" value="1"/>
</dbReference>
<dbReference type="SUPFAM" id="SSF54427">
    <property type="entry name" value="NTF2-like"/>
    <property type="match status" value="1"/>
</dbReference>
<dbReference type="Pfam" id="PF13577">
    <property type="entry name" value="SnoaL_4"/>
    <property type="match status" value="1"/>
</dbReference>
<dbReference type="EMBL" id="JBHLUH010000009">
    <property type="protein sequence ID" value="MFC0527703.1"/>
    <property type="molecule type" value="Genomic_DNA"/>
</dbReference>
<proteinExistence type="predicted"/>